<protein>
    <recommendedName>
        <fullName evidence="3">N-acetyltransferase domain-containing protein</fullName>
    </recommendedName>
</protein>
<dbReference type="Proteomes" id="UP001597560">
    <property type="component" value="Unassembled WGS sequence"/>
</dbReference>
<proteinExistence type="predicted"/>
<name>A0ABW6B0H7_9SPHI</name>
<evidence type="ECO:0008006" key="3">
    <source>
        <dbReference type="Google" id="ProtNLM"/>
    </source>
</evidence>
<dbReference type="EMBL" id="JBHUPA010000007">
    <property type="protein sequence ID" value="MFD2962552.1"/>
    <property type="molecule type" value="Genomic_DNA"/>
</dbReference>
<accession>A0ABW6B0H7</accession>
<keyword evidence="2" id="KW-1185">Reference proteome</keyword>
<evidence type="ECO:0000313" key="1">
    <source>
        <dbReference type="EMBL" id="MFD2962552.1"/>
    </source>
</evidence>
<organism evidence="1 2">
    <name type="scientific">Olivibacter jilunii</name>
    <dbReference type="NCBI Taxonomy" id="985016"/>
    <lineage>
        <taxon>Bacteria</taxon>
        <taxon>Pseudomonadati</taxon>
        <taxon>Bacteroidota</taxon>
        <taxon>Sphingobacteriia</taxon>
        <taxon>Sphingobacteriales</taxon>
        <taxon>Sphingobacteriaceae</taxon>
        <taxon>Olivibacter</taxon>
    </lineage>
</organism>
<evidence type="ECO:0000313" key="2">
    <source>
        <dbReference type="Proteomes" id="UP001597560"/>
    </source>
</evidence>
<reference evidence="2" key="1">
    <citation type="journal article" date="2019" name="Int. J. Syst. Evol. Microbiol.">
        <title>The Global Catalogue of Microorganisms (GCM) 10K type strain sequencing project: providing services to taxonomists for standard genome sequencing and annotation.</title>
        <authorList>
            <consortium name="The Broad Institute Genomics Platform"/>
            <consortium name="The Broad Institute Genome Sequencing Center for Infectious Disease"/>
            <person name="Wu L."/>
            <person name="Ma J."/>
        </authorList>
    </citation>
    <scope>NUCLEOTIDE SEQUENCE [LARGE SCALE GENOMIC DNA]</scope>
    <source>
        <strain evidence="2">KCTC 23098</strain>
    </source>
</reference>
<gene>
    <name evidence="1" type="ORF">ACFS6J_12200</name>
</gene>
<comment type="caution">
    <text evidence="1">The sequence shown here is derived from an EMBL/GenBank/DDBJ whole genome shotgun (WGS) entry which is preliminary data.</text>
</comment>
<sequence>MFRINYNPENEIQVGEYYIDIVGVSPAQQGEGIGSGYSNF</sequence>